<evidence type="ECO:0000256" key="1">
    <source>
        <dbReference type="SAM" id="MobiDB-lite"/>
    </source>
</evidence>
<gene>
    <name evidence="2" type="ORF">A0H81_09448</name>
</gene>
<dbReference type="AlphaFoldDB" id="A0A1C7M686"/>
<keyword evidence="3" id="KW-1185">Reference proteome</keyword>
<reference evidence="2 3" key="1">
    <citation type="submission" date="2016-03" db="EMBL/GenBank/DDBJ databases">
        <title>Whole genome sequencing of Grifola frondosa 9006-11.</title>
        <authorList>
            <person name="Min B."/>
            <person name="Park H."/>
            <person name="Kim J.-G."/>
            <person name="Cho H."/>
            <person name="Oh Y.-L."/>
            <person name="Kong W.-S."/>
            <person name="Choi I.-G."/>
        </authorList>
    </citation>
    <scope>NUCLEOTIDE SEQUENCE [LARGE SCALE GENOMIC DNA]</scope>
    <source>
        <strain evidence="2 3">9006-11</strain>
    </source>
</reference>
<evidence type="ECO:0000313" key="2">
    <source>
        <dbReference type="EMBL" id="OBZ70564.1"/>
    </source>
</evidence>
<protein>
    <submittedName>
        <fullName evidence="2">Uncharacterized protein</fullName>
    </submittedName>
</protein>
<dbReference type="Proteomes" id="UP000092993">
    <property type="component" value="Unassembled WGS sequence"/>
</dbReference>
<comment type="caution">
    <text evidence="2">The sequence shown here is derived from an EMBL/GenBank/DDBJ whole genome shotgun (WGS) entry which is preliminary data.</text>
</comment>
<evidence type="ECO:0000313" key="3">
    <source>
        <dbReference type="Proteomes" id="UP000092993"/>
    </source>
</evidence>
<proteinExistence type="predicted"/>
<feature type="region of interest" description="Disordered" evidence="1">
    <location>
        <begin position="123"/>
        <end position="173"/>
    </location>
</feature>
<dbReference type="EMBL" id="LUGG01000013">
    <property type="protein sequence ID" value="OBZ70564.1"/>
    <property type="molecule type" value="Genomic_DNA"/>
</dbReference>
<organism evidence="2 3">
    <name type="scientific">Grifola frondosa</name>
    <name type="common">Maitake</name>
    <name type="synonym">Polyporus frondosus</name>
    <dbReference type="NCBI Taxonomy" id="5627"/>
    <lineage>
        <taxon>Eukaryota</taxon>
        <taxon>Fungi</taxon>
        <taxon>Dikarya</taxon>
        <taxon>Basidiomycota</taxon>
        <taxon>Agaricomycotina</taxon>
        <taxon>Agaricomycetes</taxon>
        <taxon>Polyporales</taxon>
        <taxon>Grifolaceae</taxon>
        <taxon>Grifola</taxon>
    </lineage>
</organism>
<dbReference type="OrthoDB" id="240216at2759"/>
<name>A0A1C7M686_GRIFR</name>
<accession>A0A1C7M686</accession>
<sequence length="199" mass="22540">MTWRQQTPALSARYTSSAQHAIFARKKSSTPAMAPSSWKLSRSLWQPCAARSVLIRVRRCGWARYRVKDEGIFVCASSRHLQTRRFLDTLKGYLIDVQRILIQLHLSANQHPEPFVDHAGVLRDSKTGRPINGRGTEKTYDDEDMMPVMSSSSAAGKGSLRTRTQGKSSHSRNTKLTSCQLRCSLMTSSDNFYNKFQIK</sequence>